<proteinExistence type="predicted"/>
<comment type="function">
    <text evidence="11">Molecular adapter which is involved in cilium biogenesis. Part of a functional complex including OFD1 a centriolar protein involved in cilium assembly. Could regulate the cAMP-dependent phosphorylation of OFD1, and its subsequent ubiquitination by PJA2 which ultimately leads to its proteasomal degradation.</text>
</comment>
<dbReference type="Pfam" id="PF00566">
    <property type="entry name" value="RabGAP-TBC"/>
    <property type="match status" value="1"/>
</dbReference>
<dbReference type="InterPro" id="IPR036322">
    <property type="entry name" value="WD40_repeat_dom_sf"/>
</dbReference>
<feature type="compositionally biased region" description="Basic and acidic residues" evidence="13">
    <location>
        <begin position="1083"/>
        <end position="1095"/>
    </location>
</feature>
<dbReference type="Gene3D" id="1.10.472.80">
    <property type="entry name" value="Ypt/Rab-GAP domain of gyp1p, domain 3"/>
    <property type="match status" value="1"/>
</dbReference>
<evidence type="ECO:0000256" key="2">
    <source>
        <dbReference type="ARBA" id="ARBA00004607"/>
    </source>
</evidence>
<evidence type="ECO:0000313" key="15">
    <source>
        <dbReference type="EMBL" id="CEG43732.1"/>
    </source>
</evidence>
<dbReference type="PANTHER" id="PTHR19853:SF1">
    <property type="entry name" value="TBC1 DOMAIN FAMILY MEMBER 31"/>
    <property type="match status" value="1"/>
</dbReference>
<dbReference type="SUPFAM" id="SSF47923">
    <property type="entry name" value="Ypt/Rab-GAP domain of gyp1p"/>
    <property type="match status" value="1"/>
</dbReference>
<evidence type="ECO:0000256" key="10">
    <source>
        <dbReference type="ARBA" id="ARBA00023273"/>
    </source>
</evidence>
<organism evidence="15 16">
    <name type="scientific">Plasmopara halstedii</name>
    <name type="common">Downy mildew of sunflower</name>
    <dbReference type="NCBI Taxonomy" id="4781"/>
    <lineage>
        <taxon>Eukaryota</taxon>
        <taxon>Sar</taxon>
        <taxon>Stramenopiles</taxon>
        <taxon>Oomycota</taxon>
        <taxon>Peronosporomycetes</taxon>
        <taxon>Peronosporales</taxon>
        <taxon>Peronosporaceae</taxon>
        <taxon>Plasmopara</taxon>
    </lineage>
</organism>
<dbReference type="EMBL" id="CCYD01000810">
    <property type="protein sequence ID" value="CEG43732.1"/>
    <property type="molecule type" value="Genomic_DNA"/>
</dbReference>
<evidence type="ECO:0000313" key="16">
    <source>
        <dbReference type="Proteomes" id="UP000054928"/>
    </source>
</evidence>
<dbReference type="GO" id="GO:0036064">
    <property type="term" value="C:ciliary basal body"/>
    <property type="evidence" value="ECO:0007669"/>
    <property type="project" value="TreeGrafter"/>
</dbReference>
<feature type="compositionally biased region" description="Basic and acidic residues" evidence="13">
    <location>
        <begin position="1111"/>
        <end position="1121"/>
    </location>
</feature>
<dbReference type="STRING" id="4781.A0A0P1AR41"/>
<dbReference type="InterPro" id="IPR035969">
    <property type="entry name" value="Rab-GAP_TBC_sf"/>
</dbReference>
<dbReference type="Proteomes" id="UP000054928">
    <property type="component" value="Unassembled WGS sequence"/>
</dbReference>
<feature type="region of interest" description="Disordered" evidence="13">
    <location>
        <begin position="1206"/>
        <end position="1306"/>
    </location>
</feature>
<keyword evidence="7" id="KW-0970">Cilium biogenesis/degradation</keyword>
<dbReference type="Gene3D" id="2.130.10.10">
    <property type="entry name" value="YVTN repeat-like/Quinoprotein amine dehydrogenase"/>
    <property type="match status" value="2"/>
</dbReference>
<feature type="domain" description="Rab-GAP TBC" evidence="14">
    <location>
        <begin position="499"/>
        <end position="674"/>
    </location>
</feature>
<dbReference type="GeneID" id="36409081"/>
<evidence type="ECO:0000256" key="4">
    <source>
        <dbReference type="ARBA" id="ARBA00022490"/>
    </source>
</evidence>
<dbReference type="OMA" id="NQVEPQL"/>
<accession>A0A0P1AR41</accession>
<keyword evidence="8 12" id="KW-0175">Coiled coil</keyword>
<evidence type="ECO:0000256" key="6">
    <source>
        <dbReference type="ARBA" id="ARBA00022737"/>
    </source>
</evidence>
<feature type="compositionally biased region" description="Basic and acidic residues" evidence="13">
    <location>
        <begin position="1050"/>
        <end position="1060"/>
    </location>
</feature>
<feature type="region of interest" description="Disordered" evidence="13">
    <location>
        <begin position="1016"/>
        <end position="1123"/>
    </location>
</feature>
<dbReference type="InterPro" id="IPR015943">
    <property type="entry name" value="WD40/YVTN_repeat-like_dom_sf"/>
</dbReference>
<dbReference type="GO" id="GO:0060271">
    <property type="term" value="P:cilium assembly"/>
    <property type="evidence" value="ECO:0007669"/>
    <property type="project" value="TreeGrafter"/>
</dbReference>
<dbReference type="SUPFAM" id="SSF50978">
    <property type="entry name" value="WD40 repeat-like"/>
    <property type="match status" value="1"/>
</dbReference>
<dbReference type="InterPro" id="IPR000195">
    <property type="entry name" value="Rab-GAP-TBC_dom"/>
</dbReference>
<keyword evidence="10" id="KW-0966">Cell projection</keyword>
<feature type="coiled-coil region" evidence="12">
    <location>
        <begin position="783"/>
        <end position="824"/>
    </location>
</feature>
<feature type="compositionally biased region" description="Basic and acidic residues" evidence="13">
    <location>
        <begin position="1016"/>
        <end position="1027"/>
    </location>
</feature>
<dbReference type="PANTHER" id="PTHR19853">
    <property type="entry name" value="WD REPEAT CONTAINING PROTEIN 3 WDR3"/>
    <property type="match status" value="1"/>
</dbReference>
<comment type="subcellular location">
    <subcellularLocation>
        <location evidence="1">Cytoplasm</location>
        <location evidence="1">Cytoskeleton</location>
        <location evidence="1">Cilium basal body</location>
    </subcellularLocation>
    <subcellularLocation>
        <location evidence="2">Cytoplasm</location>
        <location evidence="2">Cytoskeleton</location>
        <location evidence="2">Microtubule organizing center</location>
        <location evidence="2">Centrosome</location>
        <location evidence="2">Centriolar satellite</location>
    </subcellularLocation>
</comment>
<feature type="compositionally biased region" description="Polar residues" evidence="13">
    <location>
        <begin position="1061"/>
        <end position="1078"/>
    </location>
</feature>
<feature type="compositionally biased region" description="Basic and acidic residues" evidence="13">
    <location>
        <begin position="1287"/>
        <end position="1302"/>
    </location>
</feature>
<sequence>MVQTLALRATQDGVIWPRRPLVSSKGLLSRVKNLPLSSYDKRATTFRAVAFNASGELLAATDERGRIFVFFVTANRYSLVQHLGVPIISCCFSPKRKSELLLTCEDETVRCIDVQSQTLISTLKGHRFPAKRISFQESGQLALTASQDAVILWETKDWSKYRVLNAGPGVEEALFVSKGDLVAVCFQDDTIMMWELESLALKYRFSLPEAEKSPGLQKIAVSDDHQVLVASGRAPCIYVWEFESQTIIRIIELPAPIQQVVTHAFLPGHNTMVSILADDGEIFFLDIAARNPQIKLEISNCGRKIVAFDIECHGRYLATTTSDGFLLLYDMAITRETTARAYERRMKEGLTEEGEYAQLRTRFGLHDPTLSELDPSDTNQVAPDFSRPVPSKLIDSLFGLKQSRRTNRALEHTRNGTTLGQTKITRLRLANTERARDQAIKDSYGMTSGKSQEFKNANLRGNVETRRPSPLTQSPAQLSDKEIEVNRKRLVSSLKVNGKFPKKYRALIWRFLLRLPKNEEAFRSLVAKGKHPTFVRLKERYPLQNSRIYRRLHRILSAIVYWCPAFGEVSYLPAMVYPFVKIFKENDLAAFEASICVLLHWCGDYLINLPCPPLLAMRAIESELARRDGQLHDHFTRYQITSEVYAWSLLKTIFTEVLSEEEWMCLWDYLFAYSDAPQLIYVAVLAYLSYYRTALLAACNRLSIEQFFHQQNAIDIQKFVQLVINLREKLDLSVYTAINDPTATDHSTSGHRSFWPLSRGQYPAFAHYPQFVVDFQISERNRIALEEAELARKQDLLEQIKKESEKLQKEHENWMKEREAILKAEEQRRMEAVAAEKERILHLKTLDYETRQRRLQHLSTLETSANETLKETTKLFQTEYQRLESTLAMQKERIEFELSSRQQEEALLRVESETYDRVRNIHKQREMEERMSKLRAEFESRTKQQELEYLFRLESWKREDEKQSLRARTELRRREELTLLSSEKRLRQELENKLLEQQTLKDKALLKLETARCAREQRHQDKSEYIHDISPQTTDHDSTRKQTSGITAHAQKEQDEDSSHHSNQSLSCEKTDGGQQNLRIAIRSRDGNLDSESSRPSRQWNVPTSGVIPIEKSESRPRTPDDAFSDCVIQQLSHRPPSSDSSMSFASASMRRTMAEMSLLEKALGNVSSSMSSSQSEINSVESHVMEKLVGVETPFDDRDRLKHSKDNFQMQEVQSKDRNAWQPVSPQSAHTTPQAANDGIFSPLSVQNSSSKSVHDEEARKSQAARDVIPPNFNDISALKPTQELSAKREAGPKLLREPGKDLSTSSHVLLMQGKSDYDLPLATRDHNETKGEDLSTFRSVGRSHCEDQGPVDNVEPSLSATNQGIIPSTAELQKDIDCDSDHSADSSVKDTLQRPIAELEKRLGIQFDDSSDEDEEDEIIEDDYTHLLQRAKRLLELSSFDMDSDDEL</sequence>
<dbReference type="InterPro" id="IPR051570">
    <property type="entry name" value="TBC1_cilium_biogenesis"/>
</dbReference>
<evidence type="ECO:0000256" key="8">
    <source>
        <dbReference type="ARBA" id="ARBA00023054"/>
    </source>
</evidence>
<reference evidence="16" key="1">
    <citation type="submission" date="2014-09" db="EMBL/GenBank/DDBJ databases">
        <authorList>
            <person name="Sharma Rahul"/>
            <person name="Thines Marco"/>
        </authorList>
    </citation>
    <scope>NUCLEOTIDE SEQUENCE [LARGE SCALE GENOMIC DNA]</scope>
</reference>
<dbReference type="InterPro" id="IPR001680">
    <property type="entry name" value="WD40_rpt"/>
</dbReference>
<evidence type="ECO:0000256" key="3">
    <source>
        <dbReference type="ARBA" id="ARBA00014199"/>
    </source>
</evidence>
<evidence type="ECO:0000256" key="13">
    <source>
        <dbReference type="SAM" id="MobiDB-lite"/>
    </source>
</evidence>
<feature type="coiled-coil region" evidence="12">
    <location>
        <begin position="980"/>
        <end position="1007"/>
    </location>
</feature>
<dbReference type="PROSITE" id="PS50086">
    <property type="entry name" value="TBC_RABGAP"/>
    <property type="match status" value="1"/>
</dbReference>
<dbReference type="OrthoDB" id="5578278at2759"/>
<evidence type="ECO:0000256" key="9">
    <source>
        <dbReference type="ARBA" id="ARBA00023212"/>
    </source>
</evidence>
<evidence type="ECO:0000256" key="5">
    <source>
        <dbReference type="ARBA" id="ARBA00022574"/>
    </source>
</evidence>
<dbReference type="GO" id="GO:0034451">
    <property type="term" value="C:centriolar satellite"/>
    <property type="evidence" value="ECO:0007669"/>
    <property type="project" value="UniProtKB-SubCell"/>
</dbReference>
<keyword evidence="5" id="KW-0853">WD repeat</keyword>
<evidence type="ECO:0000256" key="7">
    <source>
        <dbReference type="ARBA" id="ARBA00022794"/>
    </source>
</evidence>
<evidence type="ECO:0000256" key="11">
    <source>
        <dbReference type="ARBA" id="ARBA00034464"/>
    </source>
</evidence>
<protein>
    <recommendedName>
        <fullName evidence="3">TBC1 domain family member 31</fullName>
    </recommendedName>
</protein>
<keyword evidence="6" id="KW-0677">Repeat</keyword>
<evidence type="ECO:0000256" key="1">
    <source>
        <dbReference type="ARBA" id="ARBA00004120"/>
    </source>
</evidence>
<dbReference type="SMART" id="SM00320">
    <property type="entry name" value="WD40"/>
    <property type="match status" value="6"/>
</dbReference>
<evidence type="ECO:0000259" key="14">
    <source>
        <dbReference type="PROSITE" id="PS50086"/>
    </source>
</evidence>
<feature type="compositionally biased region" description="Polar residues" evidence="13">
    <location>
        <begin position="1223"/>
        <end position="1236"/>
    </location>
</feature>
<name>A0A0P1AR41_PLAHL</name>
<keyword evidence="16" id="KW-1185">Reference proteome</keyword>
<evidence type="ECO:0000256" key="12">
    <source>
        <dbReference type="SAM" id="Coils"/>
    </source>
</evidence>
<keyword evidence="9" id="KW-0206">Cytoskeleton</keyword>
<dbReference type="RefSeq" id="XP_024580101.1">
    <property type="nucleotide sequence ID" value="XM_024729755.1"/>
</dbReference>
<keyword evidence="4" id="KW-0963">Cytoplasm</keyword>